<dbReference type="EMBL" id="AB173467">
    <property type="protein sequence ID" value="BAE90529.1"/>
    <property type="molecule type" value="mRNA"/>
</dbReference>
<evidence type="ECO:0000313" key="1">
    <source>
        <dbReference type="EMBL" id="BAE90529.1"/>
    </source>
</evidence>
<proteinExistence type="evidence at transcript level"/>
<organism evidence="1">
    <name type="scientific">Macaca fascicularis</name>
    <name type="common">Crab-eating macaque</name>
    <name type="synonym">Cynomolgus monkey</name>
    <dbReference type="NCBI Taxonomy" id="9541"/>
    <lineage>
        <taxon>Eukaryota</taxon>
        <taxon>Metazoa</taxon>
        <taxon>Chordata</taxon>
        <taxon>Craniata</taxon>
        <taxon>Vertebrata</taxon>
        <taxon>Euteleostomi</taxon>
        <taxon>Mammalia</taxon>
        <taxon>Eutheria</taxon>
        <taxon>Euarchontoglires</taxon>
        <taxon>Primates</taxon>
        <taxon>Haplorrhini</taxon>
        <taxon>Catarrhini</taxon>
        <taxon>Cercopithecidae</taxon>
        <taxon>Cercopithecinae</taxon>
        <taxon>Macaca</taxon>
    </lineage>
</organism>
<reference evidence="1" key="1">
    <citation type="journal article" date="2007" name="PLoS Biol.">
        <title>Rate of evolution in brain-expressed genes in humans and other primates.</title>
        <authorList>
            <person name="Wang H.-Y."/>
            <person name="Chien H.-C."/>
            <person name="Osada N."/>
            <person name="Hashimoto K."/>
            <person name="Sugano S."/>
            <person name="Gojobori T."/>
            <person name="Chou C.-K."/>
            <person name="Tsai S.-F."/>
            <person name="Wu C.-I."/>
            <person name="Shen C.-K.J."/>
        </authorList>
    </citation>
    <scope>NUCLEOTIDE SEQUENCE</scope>
</reference>
<sequence length="37" mass="4221">MTTEITQFQEELGTGTKLTYSKAQNLFHHACVSVRLH</sequence>
<protein>
    <submittedName>
        <fullName evidence="1">Macaca fascicularis brain cDNA, clone: QflA-22673</fullName>
    </submittedName>
</protein>
<accession>I7G7F8</accession>
<dbReference type="AlphaFoldDB" id="I7G7F8"/>
<name>I7G7F8_MACFA</name>